<dbReference type="NCBIfam" id="NF007493">
    <property type="entry name" value="PRK10089.1-2"/>
    <property type="match status" value="1"/>
</dbReference>
<dbReference type="InterPro" id="IPR008231">
    <property type="entry name" value="CsaA"/>
</dbReference>
<evidence type="ECO:0000256" key="3">
    <source>
        <dbReference type="PROSITE-ProRule" id="PRU00209"/>
    </source>
</evidence>
<dbReference type="CDD" id="cd02798">
    <property type="entry name" value="tRNA_bind_CsaA"/>
    <property type="match status" value="1"/>
</dbReference>
<organism evidence="5 6">
    <name type="scientific">Dyadobacter koreensis</name>
    <dbReference type="NCBI Taxonomy" id="408657"/>
    <lineage>
        <taxon>Bacteria</taxon>
        <taxon>Pseudomonadati</taxon>
        <taxon>Bacteroidota</taxon>
        <taxon>Cytophagia</taxon>
        <taxon>Cytophagales</taxon>
        <taxon>Spirosomataceae</taxon>
        <taxon>Dyadobacter</taxon>
    </lineage>
</organism>
<dbReference type="GO" id="GO:0000049">
    <property type="term" value="F:tRNA binding"/>
    <property type="evidence" value="ECO:0007669"/>
    <property type="project" value="UniProtKB-UniRule"/>
</dbReference>
<dbReference type="NCBIfam" id="TIGR02222">
    <property type="entry name" value="chap_CsaA"/>
    <property type="match status" value="1"/>
</dbReference>
<reference evidence="5 6" key="1">
    <citation type="submission" date="2016-10" db="EMBL/GenBank/DDBJ databases">
        <authorList>
            <person name="de Groot N.N."/>
        </authorList>
    </citation>
    <scope>NUCLEOTIDE SEQUENCE [LARGE SCALE GENOMIC DNA]</scope>
    <source>
        <strain evidence="5 6">DSM 19938</strain>
    </source>
</reference>
<dbReference type="RefSeq" id="WP_090342120.1">
    <property type="nucleotide sequence ID" value="NZ_FNXY01000012.1"/>
</dbReference>
<keyword evidence="1 3" id="KW-0820">tRNA-binding</keyword>
<evidence type="ECO:0000313" key="5">
    <source>
        <dbReference type="EMBL" id="SEJ71433.1"/>
    </source>
</evidence>
<dbReference type="Pfam" id="PF01588">
    <property type="entry name" value="tRNA_bind"/>
    <property type="match status" value="1"/>
</dbReference>
<dbReference type="NCBIfam" id="NF007494">
    <property type="entry name" value="PRK10089.1-3"/>
    <property type="match status" value="1"/>
</dbReference>
<evidence type="ECO:0000259" key="4">
    <source>
        <dbReference type="PROSITE" id="PS50886"/>
    </source>
</evidence>
<dbReference type="AlphaFoldDB" id="A0A1H7B0T9"/>
<protein>
    <submittedName>
        <fullName evidence="5">tRNA-binding protein</fullName>
    </submittedName>
</protein>
<dbReference type="Gene3D" id="2.40.50.140">
    <property type="entry name" value="Nucleic acid-binding proteins"/>
    <property type="match status" value="1"/>
</dbReference>
<dbReference type="NCBIfam" id="NF007495">
    <property type="entry name" value="PRK10089.1-4"/>
    <property type="match status" value="1"/>
</dbReference>
<dbReference type="InterPro" id="IPR012340">
    <property type="entry name" value="NA-bd_OB-fold"/>
</dbReference>
<evidence type="ECO:0000256" key="1">
    <source>
        <dbReference type="ARBA" id="ARBA00022555"/>
    </source>
</evidence>
<dbReference type="SUPFAM" id="SSF50249">
    <property type="entry name" value="Nucleic acid-binding proteins"/>
    <property type="match status" value="1"/>
</dbReference>
<dbReference type="PROSITE" id="PS50886">
    <property type="entry name" value="TRBD"/>
    <property type="match status" value="1"/>
</dbReference>
<evidence type="ECO:0000313" key="6">
    <source>
        <dbReference type="Proteomes" id="UP000199532"/>
    </source>
</evidence>
<dbReference type="FunFam" id="2.40.50.140:FF:000165">
    <property type="entry name" value="Chaperone CsaA"/>
    <property type="match status" value="1"/>
</dbReference>
<sequence length="112" mass="12582">MDAITWQDFEKVDQRVGTIIRVEDFPKARKPAYKIWIDLGEEIGVKQSSAQITKRYSKEELVGKQVLCVVNFPIKQIADFRSEVLTTGFVLDDGEVVLAVADQSLPNGTRLA</sequence>
<dbReference type="InterPro" id="IPR002547">
    <property type="entry name" value="tRNA-bd_dom"/>
</dbReference>
<dbReference type="PANTHER" id="PTHR11586">
    <property type="entry name" value="TRNA-AMINOACYLATION COFACTOR ARC1 FAMILY MEMBER"/>
    <property type="match status" value="1"/>
</dbReference>
<evidence type="ECO:0000256" key="2">
    <source>
        <dbReference type="ARBA" id="ARBA00022884"/>
    </source>
</evidence>
<dbReference type="EMBL" id="FNXY01000012">
    <property type="protein sequence ID" value="SEJ71433.1"/>
    <property type="molecule type" value="Genomic_DNA"/>
</dbReference>
<name>A0A1H7B0T9_9BACT</name>
<dbReference type="STRING" id="408657.SAMN04487995_6060"/>
<keyword evidence="2 3" id="KW-0694">RNA-binding</keyword>
<feature type="domain" description="TRNA-binding" evidence="4">
    <location>
        <begin position="8"/>
        <end position="112"/>
    </location>
</feature>
<accession>A0A1H7B0T9</accession>
<dbReference type="Proteomes" id="UP000199532">
    <property type="component" value="Unassembled WGS sequence"/>
</dbReference>
<dbReference type="OrthoDB" id="9794564at2"/>
<proteinExistence type="predicted"/>
<gene>
    <name evidence="5" type="ORF">SAMN04487995_6060</name>
</gene>
<dbReference type="InterPro" id="IPR051270">
    <property type="entry name" value="Tyrosine-tRNA_ligase_regulator"/>
</dbReference>
<keyword evidence="6" id="KW-1185">Reference proteome</keyword>
<dbReference type="PANTHER" id="PTHR11586:SF37">
    <property type="entry name" value="TRNA-BINDING DOMAIN-CONTAINING PROTEIN"/>
    <property type="match status" value="1"/>
</dbReference>